<feature type="signal peptide" evidence="2">
    <location>
        <begin position="1"/>
        <end position="27"/>
    </location>
</feature>
<sequence>MKTPTLAIRRFFLASLLFAEIVWTFQALSSHPTWTKSCSRRQLTTQQRFKLSSWTNTEDNSNNIISIVNDRRSFLHSVTTTVLATGGGLLSLPQTALAGIDVSGLPVEGGIGGGGGNPNLVQQLKAYDGSGTARVREIKSMSTMTTGGESSPTIPSTAASTSSSPGNDNNNNDNRSPIATWAYRYNPGVGATLTRTGTFGNLYRYSDNLEAPSNSKRRSIGVQFEFPADWLQLDRSVGGIQYVDQRNGDKLYVFRAPLPKGNDDSSTTSTTTYDLTTLPKNYIAEAIFSPNGSFVQSGQTVQDYSVSRAQVLSDCPTGMCAPHRRFKLKFSTVTGNGLQVERRGLVDAYQVDQDIYMIMTSSNAAKFEQKDSRERETVENIVNSFIIDV</sequence>
<dbReference type="Proteomes" id="UP000693970">
    <property type="component" value="Unassembled WGS sequence"/>
</dbReference>
<evidence type="ECO:0000313" key="3">
    <source>
        <dbReference type="EMBL" id="KAG7351794.1"/>
    </source>
</evidence>
<feature type="compositionally biased region" description="Low complexity" evidence="1">
    <location>
        <begin position="142"/>
        <end position="174"/>
    </location>
</feature>
<reference evidence="3" key="2">
    <citation type="submission" date="2021-04" db="EMBL/GenBank/DDBJ databases">
        <authorList>
            <person name="Podell S."/>
        </authorList>
    </citation>
    <scope>NUCLEOTIDE SEQUENCE</scope>
    <source>
        <strain evidence="3">Hildebrandi</strain>
    </source>
</reference>
<evidence type="ECO:0000256" key="1">
    <source>
        <dbReference type="SAM" id="MobiDB-lite"/>
    </source>
</evidence>
<accession>A0A9K3PNT3</accession>
<protein>
    <submittedName>
        <fullName evidence="3">Uncharacterized protein</fullName>
    </submittedName>
</protein>
<dbReference type="AlphaFoldDB" id="A0A9K3PNT3"/>
<organism evidence="3 4">
    <name type="scientific">Nitzschia inconspicua</name>
    <dbReference type="NCBI Taxonomy" id="303405"/>
    <lineage>
        <taxon>Eukaryota</taxon>
        <taxon>Sar</taxon>
        <taxon>Stramenopiles</taxon>
        <taxon>Ochrophyta</taxon>
        <taxon>Bacillariophyta</taxon>
        <taxon>Bacillariophyceae</taxon>
        <taxon>Bacillariophycidae</taxon>
        <taxon>Bacillariales</taxon>
        <taxon>Bacillariaceae</taxon>
        <taxon>Nitzschia</taxon>
    </lineage>
</organism>
<dbReference type="EMBL" id="JAGRRH010000017">
    <property type="protein sequence ID" value="KAG7351794.1"/>
    <property type="molecule type" value="Genomic_DNA"/>
</dbReference>
<feature type="chain" id="PRO_5039925241" evidence="2">
    <location>
        <begin position="28"/>
        <end position="389"/>
    </location>
</feature>
<proteinExistence type="predicted"/>
<reference evidence="3" key="1">
    <citation type="journal article" date="2021" name="Sci. Rep.">
        <title>Diploid genomic architecture of Nitzschia inconspicua, an elite biomass production diatom.</title>
        <authorList>
            <person name="Oliver A."/>
            <person name="Podell S."/>
            <person name="Pinowska A."/>
            <person name="Traller J.C."/>
            <person name="Smith S.R."/>
            <person name="McClure R."/>
            <person name="Beliaev A."/>
            <person name="Bohutskyi P."/>
            <person name="Hill E.A."/>
            <person name="Rabines A."/>
            <person name="Zheng H."/>
            <person name="Allen L.Z."/>
            <person name="Kuo A."/>
            <person name="Grigoriev I.V."/>
            <person name="Allen A.E."/>
            <person name="Hazlebeck D."/>
            <person name="Allen E.E."/>
        </authorList>
    </citation>
    <scope>NUCLEOTIDE SEQUENCE</scope>
    <source>
        <strain evidence="3">Hildebrandi</strain>
    </source>
</reference>
<evidence type="ECO:0000256" key="2">
    <source>
        <dbReference type="SAM" id="SignalP"/>
    </source>
</evidence>
<dbReference type="OrthoDB" id="39834at2759"/>
<gene>
    <name evidence="3" type="ORF">IV203_007842</name>
</gene>
<feature type="region of interest" description="Disordered" evidence="1">
    <location>
        <begin position="142"/>
        <end position="175"/>
    </location>
</feature>
<keyword evidence="4" id="KW-1185">Reference proteome</keyword>
<comment type="caution">
    <text evidence="3">The sequence shown here is derived from an EMBL/GenBank/DDBJ whole genome shotgun (WGS) entry which is preliminary data.</text>
</comment>
<evidence type="ECO:0000313" key="4">
    <source>
        <dbReference type="Proteomes" id="UP000693970"/>
    </source>
</evidence>
<keyword evidence="2" id="KW-0732">Signal</keyword>
<name>A0A9K3PNT3_9STRA</name>